<keyword evidence="3" id="KW-1185">Reference proteome</keyword>
<dbReference type="AlphaFoldDB" id="A0AA38U3M5"/>
<comment type="caution">
    <text evidence="2">The sequence shown here is derived from an EMBL/GenBank/DDBJ whole genome shotgun (WGS) entry which is preliminary data.</text>
</comment>
<feature type="compositionally biased region" description="Basic and acidic residues" evidence="1">
    <location>
        <begin position="35"/>
        <end position="48"/>
    </location>
</feature>
<protein>
    <submittedName>
        <fullName evidence="2">Uncharacterized protein</fullName>
    </submittedName>
</protein>
<evidence type="ECO:0000313" key="2">
    <source>
        <dbReference type="EMBL" id="KAJ3831015.1"/>
    </source>
</evidence>
<sequence>KALTKTQKPVTSKANYLDTLDGIAPPIEEALEEGKKGIVLNDEEKTADLGDDEVLEILDSEDDGKDDRRDVEEEEEEEEEDDEHFLSDNDFLQDNNLEDNMDIEDVTKPIRKKKIQSRTDASASVSASASSRVKGKILETDFENVQLARLAKSSVRLAICVDDMWPQGDKPSLKLLRQELGKLRNRDMLISLKILTQSEEEKDKLIKFMNYAASQVRFDLAVPTRLLVAEYYQLSGGKGQPGPEEVVEYHPSETLGTQNID</sequence>
<dbReference type="EMBL" id="MU807920">
    <property type="protein sequence ID" value="KAJ3831015.1"/>
    <property type="molecule type" value="Genomic_DNA"/>
</dbReference>
<reference evidence="2" key="1">
    <citation type="submission" date="2022-08" db="EMBL/GenBank/DDBJ databases">
        <authorList>
            <consortium name="DOE Joint Genome Institute"/>
            <person name="Min B."/>
            <person name="Riley R."/>
            <person name="Sierra-Patev S."/>
            <person name="Naranjo-Ortiz M."/>
            <person name="Looney B."/>
            <person name="Konkel Z."/>
            <person name="Slot J.C."/>
            <person name="Sakamoto Y."/>
            <person name="Steenwyk J.L."/>
            <person name="Rokas A."/>
            <person name="Carro J."/>
            <person name="Camarero S."/>
            <person name="Ferreira P."/>
            <person name="Molpeceres G."/>
            <person name="Ruiz-Duenas F.J."/>
            <person name="Serrano A."/>
            <person name="Henrissat B."/>
            <person name="Drula E."/>
            <person name="Hughes K.W."/>
            <person name="Mata J.L."/>
            <person name="Ishikawa N.K."/>
            <person name="Vargas-Isla R."/>
            <person name="Ushijima S."/>
            <person name="Smith C.A."/>
            <person name="Ahrendt S."/>
            <person name="Andreopoulos W."/>
            <person name="He G."/>
            <person name="Labutti K."/>
            <person name="Lipzen A."/>
            <person name="Ng V."/>
            <person name="Sandor L."/>
            <person name="Barry K."/>
            <person name="Martinez A.T."/>
            <person name="Xiao Y."/>
            <person name="Gibbons J.G."/>
            <person name="Terashima K."/>
            <person name="Hibbett D.S."/>
            <person name="Grigoriev I.V."/>
        </authorList>
    </citation>
    <scope>NUCLEOTIDE SEQUENCE</scope>
    <source>
        <strain evidence="2">TFB9207</strain>
    </source>
</reference>
<name>A0AA38U3M5_9AGAR</name>
<feature type="region of interest" description="Disordered" evidence="1">
    <location>
        <begin position="35"/>
        <end position="101"/>
    </location>
</feature>
<feature type="compositionally biased region" description="Acidic residues" evidence="1">
    <location>
        <begin position="49"/>
        <end position="64"/>
    </location>
</feature>
<gene>
    <name evidence="2" type="ORF">F5878DRAFT_648020</name>
</gene>
<evidence type="ECO:0000313" key="3">
    <source>
        <dbReference type="Proteomes" id="UP001163846"/>
    </source>
</evidence>
<feature type="non-terminal residue" evidence="2">
    <location>
        <position position="1"/>
    </location>
</feature>
<accession>A0AA38U3M5</accession>
<feature type="compositionally biased region" description="Acidic residues" evidence="1">
    <location>
        <begin position="72"/>
        <end position="83"/>
    </location>
</feature>
<organism evidence="2 3">
    <name type="scientific">Lentinula raphanica</name>
    <dbReference type="NCBI Taxonomy" id="153919"/>
    <lineage>
        <taxon>Eukaryota</taxon>
        <taxon>Fungi</taxon>
        <taxon>Dikarya</taxon>
        <taxon>Basidiomycota</taxon>
        <taxon>Agaricomycotina</taxon>
        <taxon>Agaricomycetes</taxon>
        <taxon>Agaricomycetidae</taxon>
        <taxon>Agaricales</taxon>
        <taxon>Marasmiineae</taxon>
        <taxon>Omphalotaceae</taxon>
        <taxon>Lentinula</taxon>
    </lineage>
</organism>
<evidence type="ECO:0000256" key="1">
    <source>
        <dbReference type="SAM" id="MobiDB-lite"/>
    </source>
</evidence>
<proteinExistence type="predicted"/>
<dbReference type="Proteomes" id="UP001163846">
    <property type="component" value="Unassembled WGS sequence"/>
</dbReference>